<keyword evidence="2" id="KW-1185">Reference proteome</keyword>
<name>A0ACB7TAE2_HYAAI</name>
<sequence length="805" mass="88252">MKPKSSDVVSPVRGSRHSGRLARELEAEVTQGLPEKRRSRSTLGAGHSSEIVKRGPSPGKRSSGVSLGRPHTSVISLRSVGDRSRSRPRCSQLSFETLKKKKKNAWQPPPPRSPLEAMRDFSSSPGSPMTSTSGGAVSPSIPSSSATQAITAQTRLLAVTGTIAVAVVVVAAILAALVLLLALSEVTTTSRDVCTTDACYEYSKRLRESLNLSVHPCVDFTRFVCDGWRRTHDSSVAEAAFLSTFERMSRFVRALDVPARGQSAVERAAAFYRSCEYVLLGTRNEEHRVKSVLAAAGINWPYVTTAPDVLHTFLYVHLILRWNVVFKVDSLRSRQDGSVVLVLRASLDEAPGIKQLELMEPYEARAYFDTLVAAFADNENEGGELVSFEETNAVEKAAIGTLVRGLYNTTSRVRTVSPTVLFETVPNLTRARWRSTLASVGVPEDTHLVTTHPLYVALFFSLWLYWRESLLHLFLSWYTVQMAALYASRRLIKNFYGSEESAMLKHSAFCFSKAYLLSGSAAFTTYTDYMLIGDTRKQAEELLWNVRAAFLKFLQRWPTNDNSSTAAMLAVHEDDFLASSFAVLDNQTDDDPRSTPGGSDVPVDMTDSLVDNWLAAALPRSNTLSSVAAAAIQRLSFTAVTDDGAIVLLPYIFSFPFFDTNGNPALNFGGVGALFANELAQLSLVRYVTSGEGSMLEFLNCTGARLDGGDTTRVLGAFYALATSPLFEVFTSASTEASRLPELQIITAEQLFFVSLCYAKCHGDRADVILEPECGEYLPHVEAFSQAFHCQIGSPMRPAVKCHVY</sequence>
<gene>
    <name evidence="1" type="ORF">HPB50_013263</name>
</gene>
<dbReference type="Proteomes" id="UP000821845">
    <property type="component" value="Chromosome 10"/>
</dbReference>
<protein>
    <submittedName>
        <fullName evidence="1">Uncharacterized protein</fullName>
    </submittedName>
</protein>
<evidence type="ECO:0000313" key="2">
    <source>
        <dbReference type="Proteomes" id="UP000821845"/>
    </source>
</evidence>
<dbReference type="EMBL" id="CM023490">
    <property type="protein sequence ID" value="KAH6942979.1"/>
    <property type="molecule type" value="Genomic_DNA"/>
</dbReference>
<accession>A0ACB7TAE2</accession>
<proteinExistence type="predicted"/>
<comment type="caution">
    <text evidence="1">The sequence shown here is derived from an EMBL/GenBank/DDBJ whole genome shotgun (WGS) entry which is preliminary data.</text>
</comment>
<organism evidence="1 2">
    <name type="scientific">Hyalomma asiaticum</name>
    <name type="common">Tick</name>
    <dbReference type="NCBI Taxonomy" id="266040"/>
    <lineage>
        <taxon>Eukaryota</taxon>
        <taxon>Metazoa</taxon>
        <taxon>Ecdysozoa</taxon>
        <taxon>Arthropoda</taxon>
        <taxon>Chelicerata</taxon>
        <taxon>Arachnida</taxon>
        <taxon>Acari</taxon>
        <taxon>Parasitiformes</taxon>
        <taxon>Ixodida</taxon>
        <taxon>Ixodoidea</taxon>
        <taxon>Ixodidae</taxon>
        <taxon>Hyalomminae</taxon>
        <taxon>Hyalomma</taxon>
    </lineage>
</organism>
<reference evidence="1" key="1">
    <citation type="submission" date="2020-05" db="EMBL/GenBank/DDBJ databases">
        <title>Large-scale comparative analyses of tick genomes elucidate their genetic diversity and vector capacities.</title>
        <authorList>
            <person name="Jia N."/>
            <person name="Wang J."/>
            <person name="Shi W."/>
            <person name="Du L."/>
            <person name="Sun Y."/>
            <person name="Zhan W."/>
            <person name="Jiang J."/>
            <person name="Wang Q."/>
            <person name="Zhang B."/>
            <person name="Ji P."/>
            <person name="Sakyi L.B."/>
            <person name="Cui X."/>
            <person name="Yuan T."/>
            <person name="Jiang B."/>
            <person name="Yang W."/>
            <person name="Lam T.T.-Y."/>
            <person name="Chang Q."/>
            <person name="Ding S."/>
            <person name="Wang X."/>
            <person name="Zhu J."/>
            <person name="Ruan X."/>
            <person name="Zhao L."/>
            <person name="Wei J."/>
            <person name="Que T."/>
            <person name="Du C."/>
            <person name="Cheng J."/>
            <person name="Dai P."/>
            <person name="Han X."/>
            <person name="Huang E."/>
            <person name="Gao Y."/>
            <person name="Liu J."/>
            <person name="Shao H."/>
            <person name="Ye R."/>
            <person name="Li L."/>
            <person name="Wei W."/>
            <person name="Wang X."/>
            <person name="Wang C."/>
            <person name="Yang T."/>
            <person name="Huo Q."/>
            <person name="Li W."/>
            <person name="Guo W."/>
            <person name="Chen H."/>
            <person name="Zhou L."/>
            <person name="Ni X."/>
            <person name="Tian J."/>
            <person name="Zhou Y."/>
            <person name="Sheng Y."/>
            <person name="Liu T."/>
            <person name="Pan Y."/>
            <person name="Xia L."/>
            <person name="Li J."/>
            <person name="Zhao F."/>
            <person name="Cao W."/>
        </authorList>
    </citation>
    <scope>NUCLEOTIDE SEQUENCE</scope>
    <source>
        <strain evidence="1">Hyas-2018</strain>
    </source>
</reference>
<evidence type="ECO:0000313" key="1">
    <source>
        <dbReference type="EMBL" id="KAH6942979.1"/>
    </source>
</evidence>